<organism evidence="2 3">
    <name type="scientific">Phanerochaete sordida</name>
    <dbReference type="NCBI Taxonomy" id="48140"/>
    <lineage>
        <taxon>Eukaryota</taxon>
        <taxon>Fungi</taxon>
        <taxon>Dikarya</taxon>
        <taxon>Basidiomycota</taxon>
        <taxon>Agaricomycotina</taxon>
        <taxon>Agaricomycetes</taxon>
        <taxon>Polyporales</taxon>
        <taxon>Phanerochaetaceae</taxon>
        <taxon>Phanerochaete</taxon>
    </lineage>
</organism>
<accession>A0A9P3LAY1</accession>
<evidence type="ECO:0000313" key="3">
    <source>
        <dbReference type="Proteomes" id="UP000703269"/>
    </source>
</evidence>
<evidence type="ECO:0000256" key="1">
    <source>
        <dbReference type="SAM" id="MobiDB-lite"/>
    </source>
</evidence>
<feature type="compositionally biased region" description="Basic residues" evidence="1">
    <location>
        <begin position="73"/>
        <end position="89"/>
    </location>
</feature>
<keyword evidence="3" id="KW-1185">Reference proteome</keyword>
<comment type="caution">
    <text evidence="2">The sequence shown here is derived from an EMBL/GenBank/DDBJ whole genome shotgun (WGS) entry which is preliminary data.</text>
</comment>
<proteinExistence type="predicted"/>
<dbReference type="Proteomes" id="UP000703269">
    <property type="component" value="Unassembled WGS sequence"/>
</dbReference>
<name>A0A9P3LAY1_9APHY</name>
<sequence length="100" mass="11195">MCARGADGHARHSSSRRRSTQLPLPTGRRPRIRVTHAELDVVCLRRSATKWSSAASSSSSRVFVTPPIAPPPHRPHRAEHIPCRRRPACRPHPLVLQPHL</sequence>
<dbReference type="EMBL" id="BPQB01000006">
    <property type="protein sequence ID" value="GJE87267.1"/>
    <property type="molecule type" value="Genomic_DNA"/>
</dbReference>
<dbReference type="AlphaFoldDB" id="A0A9P3LAY1"/>
<reference evidence="2 3" key="1">
    <citation type="submission" date="2021-08" db="EMBL/GenBank/DDBJ databases">
        <title>Draft Genome Sequence of Phanerochaete sordida strain YK-624.</title>
        <authorList>
            <person name="Mori T."/>
            <person name="Dohra H."/>
            <person name="Suzuki T."/>
            <person name="Kawagishi H."/>
            <person name="Hirai H."/>
        </authorList>
    </citation>
    <scope>NUCLEOTIDE SEQUENCE [LARGE SCALE GENOMIC DNA]</scope>
    <source>
        <strain evidence="2 3">YK-624</strain>
    </source>
</reference>
<evidence type="ECO:0000313" key="2">
    <source>
        <dbReference type="EMBL" id="GJE87267.1"/>
    </source>
</evidence>
<feature type="compositionally biased region" description="Basic and acidic residues" evidence="1">
    <location>
        <begin position="1"/>
        <end position="10"/>
    </location>
</feature>
<protein>
    <submittedName>
        <fullName evidence="2">Uncharacterized protein</fullName>
    </submittedName>
</protein>
<feature type="region of interest" description="Disordered" evidence="1">
    <location>
        <begin position="54"/>
        <end position="100"/>
    </location>
</feature>
<feature type="region of interest" description="Disordered" evidence="1">
    <location>
        <begin position="1"/>
        <end position="31"/>
    </location>
</feature>
<gene>
    <name evidence="2" type="ORF">PsYK624_033500</name>
</gene>